<keyword evidence="3" id="KW-1185">Reference proteome</keyword>
<dbReference type="PANTHER" id="PTHR45125:SF28">
    <property type="entry name" value="OS02G0603500 PROTEIN"/>
    <property type="match status" value="1"/>
</dbReference>
<feature type="region of interest" description="Disordered" evidence="1">
    <location>
        <begin position="69"/>
        <end position="122"/>
    </location>
</feature>
<comment type="caution">
    <text evidence="2">The sequence shown here is derived from an EMBL/GenBank/DDBJ whole genome shotgun (WGS) entry which is preliminary data.</text>
</comment>
<feature type="non-terminal residue" evidence="2">
    <location>
        <position position="1"/>
    </location>
</feature>
<proteinExistence type="predicted"/>
<gene>
    <name evidence="2" type="ORF">BAE44_0020741</name>
</gene>
<organism evidence="2 3">
    <name type="scientific">Dichanthelium oligosanthes</name>
    <dbReference type="NCBI Taxonomy" id="888268"/>
    <lineage>
        <taxon>Eukaryota</taxon>
        <taxon>Viridiplantae</taxon>
        <taxon>Streptophyta</taxon>
        <taxon>Embryophyta</taxon>
        <taxon>Tracheophyta</taxon>
        <taxon>Spermatophyta</taxon>
        <taxon>Magnoliopsida</taxon>
        <taxon>Liliopsida</taxon>
        <taxon>Poales</taxon>
        <taxon>Poaceae</taxon>
        <taxon>PACMAD clade</taxon>
        <taxon>Panicoideae</taxon>
        <taxon>Panicodae</taxon>
        <taxon>Paniceae</taxon>
        <taxon>Dichantheliinae</taxon>
        <taxon>Dichanthelium</taxon>
    </lineage>
</organism>
<evidence type="ECO:0000256" key="1">
    <source>
        <dbReference type="SAM" id="MobiDB-lite"/>
    </source>
</evidence>
<name>A0A1E5UZC5_9POAL</name>
<sequence>LQHRWGGIQRETSRFCRYYTQVERKKVFAVQVKDALQMYDGIARANFPYMHCWLILRNERKWSTWMDTLLGRQGGDPKQSGEGSSKAAMPPPTERPMGHDKAKKQRSESTSSSSMACLEVLQ</sequence>
<evidence type="ECO:0000313" key="3">
    <source>
        <dbReference type="Proteomes" id="UP000095767"/>
    </source>
</evidence>
<dbReference type="PANTHER" id="PTHR45125">
    <property type="entry name" value="F21J9.4-RELATED"/>
    <property type="match status" value="1"/>
</dbReference>
<accession>A0A1E5UZC5</accession>
<evidence type="ECO:0000313" key="2">
    <source>
        <dbReference type="EMBL" id="OEL18240.1"/>
    </source>
</evidence>
<reference evidence="2 3" key="1">
    <citation type="submission" date="2016-09" db="EMBL/GenBank/DDBJ databases">
        <title>The draft genome of Dichanthelium oligosanthes: A C3 panicoid grass species.</title>
        <authorList>
            <person name="Studer A.J."/>
            <person name="Schnable J.C."/>
            <person name="Brutnell T.P."/>
        </authorList>
    </citation>
    <scope>NUCLEOTIDE SEQUENCE [LARGE SCALE GENOMIC DNA]</scope>
    <source>
        <strain evidence="3">cv. Kellogg 1175</strain>
        <tissue evidence="2">Leaf</tissue>
    </source>
</reference>
<dbReference type="EMBL" id="LWDX02057236">
    <property type="protein sequence ID" value="OEL18240.1"/>
    <property type="molecule type" value="Genomic_DNA"/>
</dbReference>
<dbReference type="Proteomes" id="UP000095767">
    <property type="component" value="Unassembled WGS sequence"/>
</dbReference>
<dbReference type="STRING" id="888268.A0A1E5UZC5"/>
<dbReference type="AlphaFoldDB" id="A0A1E5UZC5"/>
<protein>
    <submittedName>
        <fullName evidence="2">Uncharacterized protein</fullName>
    </submittedName>
</protein>